<sequence>MRDCYIKTGEEKAKFIGVFQRSNVIDASPFVGGHPGGVIAYPVAVVEKENGQLVEYPVNNVSFKEVRNETEI</sequence>
<name>A0A443IMU6_9BACI</name>
<dbReference type="Proteomes" id="UP000273811">
    <property type="component" value="Unassembled WGS sequence"/>
</dbReference>
<accession>A0A443IMU6</accession>
<dbReference type="EMBL" id="QYTU02000034">
    <property type="protein sequence ID" value="RWR06721.1"/>
    <property type="molecule type" value="Genomic_DNA"/>
</dbReference>
<dbReference type="OrthoDB" id="2347707at2"/>
<evidence type="ECO:0000313" key="1">
    <source>
        <dbReference type="EMBL" id="RWR06721.1"/>
    </source>
</evidence>
<keyword evidence="2" id="KW-1185">Reference proteome</keyword>
<dbReference type="RefSeq" id="WP_120074626.1">
    <property type="nucleotide sequence ID" value="NZ_CP126113.1"/>
</dbReference>
<dbReference type="AlphaFoldDB" id="A0A443IMU6"/>
<dbReference type="GO" id="GO:0020037">
    <property type="term" value="F:heme binding"/>
    <property type="evidence" value="ECO:0007669"/>
    <property type="project" value="InterPro"/>
</dbReference>
<organism evidence="1 2">
    <name type="scientific">Siminovitchia fortis</name>
    <dbReference type="NCBI Taxonomy" id="254758"/>
    <lineage>
        <taxon>Bacteria</taxon>
        <taxon>Bacillati</taxon>
        <taxon>Bacillota</taxon>
        <taxon>Bacilli</taxon>
        <taxon>Bacillales</taxon>
        <taxon>Bacillaceae</taxon>
        <taxon>Siminovitchia</taxon>
    </lineage>
</organism>
<evidence type="ECO:0000313" key="2">
    <source>
        <dbReference type="Proteomes" id="UP000273811"/>
    </source>
</evidence>
<dbReference type="InterPro" id="IPR018506">
    <property type="entry name" value="Cyt_B5_heme-BS"/>
</dbReference>
<gene>
    <name evidence="1" type="ORF">D4N35_013730</name>
</gene>
<comment type="caution">
    <text evidence="1">The sequence shown here is derived from an EMBL/GenBank/DDBJ whole genome shotgun (WGS) entry which is preliminary data.</text>
</comment>
<dbReference type="PROSITE" id="PS00191">
    <property type="entry name" value="CYTOCHROME_B5_1"/>
    <property type="match status" value="1"/>
</dbReference>
<reference evidence="1" key="1">
    <citation type="submission" date="2018-12" db="EMBL/GenBank/DDBJ databases">
        <authorList>
            <person name="Sun L."/>
            <person name="Chen Z."/>
        </authorList>
    </citation>
    <scope>NUCLEOTIDE SEQUENCE [LARGE SCALE GENOMIC DNA]</scope>
    <source>
        <strain evidence="1">DSM 16012</strain>
    </source>
</reference>
<proteinExistence type="predicted"/>
<protein>
    <submittedName>
        <fullName evidence="1">Uncharacterized protein</fullName>
    </submittedName>
</protein>